<dbReference type="RefSeq" id="WP_006521503.1">
    <property type="nucleotide sequence ID" value="NC_021184.1"/>
</dbReference>
<dbReference type="EMBL" id="CP003273">
    <property type="protein sequence ID" value="AGL03451.1"/>
    <property type="molecule type" value="Genomic_DNA"/>
</dbReference>
<keyword evidence="2" id="KW-1185">Reference proteome</keyword>
<sequence length="93" mass="10963">MNKYGSQKPHIRFRTPEQLQGYLERAGNAEFNFRAYPISGSPETFHYSGEEKVVTRENDRKSFDNLEDFTCYTFQCDAEGYSHTEYVDFELLN</sequence>
<name>R4KV08_9FIRM</name>
<gene>
    <name evidence="1" type="ORF">Desgi_4197</name>
</gene>
<organism evidence="1 2">
    <name type="scientific">Desulfoscipio gibsoniae DSM 7213</name>
    <dbReference type="NCBI Taxonomy" id="767817"/>
    <lineage>
        <taxon>Bacteria</taxon>
        <taxon>Bacillati</taxon>
        <taxon>Bacillota</taxon>
        <taxon>Clostridia</taxon>
        <taxon>Eubacteriales</taxon>
        <taxon>Desulfallaceae</taxon>
        <taxon>Desulfoscipio</taxon>
    </lineage>
</organism>
<dbReference type="Proteomes" id="UP000013520">
    <property type="component" value="Chromosome"/>
</dbReference>
<evidence type="ECO:0000313" key="2">
    <source>
        <dbReference type="Proteomes" id="UP000013520"/>
    </source>
</evidence>
<evidence type="ECO:0000313" key="1">
    <source>
        <dbReference type="EMBL" id="AGL03451.1"/>
    </source>
</evidence>
<reference evidence="1 2" key="1">
    <citation type="submission" date="2012-01" db="EMBL/GenBank/DDBJ databases">
        <title>Complete sequence of Desulfotomaculum gibsoniae DSM 7213.</title>
        <authorList>
            <consortium name="US DOE Joint Genome Institute"/>
            <person name="Lucas S."/>
            <person name="Han J."/>
            <person name="Lapidus A."/>
            <person name="Cheng J.-F."/>
            <person name="Goodwin L."/>
            <person name="Pitluck S."/>
            <person name="Peters L."/>
            <person name="Ovchinnikova G."/>
            <person name="Teshima H."/>
            <person name="Detter J.C."/>
            <person name="Han C."/>
            <person name="Tapia R."/>
            <person name="Land M."/>
            <person name="Hauser L."/>
            <person name="Kyrpides N."/>
            <person name="Ivanova N."/>
            <person name="Pagani I."/>
            <person name="Parshina S."/>
            <person name="Plugge C."/>
            <person name="Muyzer G."/>
            <person name="Kuever J."/>
            <person name="Ivanova A."/>
            <person name="Nazina T."/>
            <person name="Klenk H.-P."/>
            <person name="Brambilla E."/>
            <person name="Spring S."/>
            <person name="Stams A.F."/>
            <person name="Woyke T."/>
        </authorList>
    </citation>
    <scope>NUCLEOTIDE SEQUENCE [LARGE SCALE GENOMIC DNA]</scope>
    <source>
        <strain evidence="1 2">DSM 7213</strain>
    </source>
</reference>
<protein>
    <submittedName>
        <fullName evidence="1">Uncharacterized protein</fullName>
    </submittedName>
</protein>
<dbReference type="AlphaFoldDB" id="R4KV08"/>
<proteinExistence type="predicted"/>
<dbReference type="eggNOG" id="ENOG50345KX">
    <property type="taxonomic scope" value="Bacteria"/>
</dbReference>
<dbReference type="HOGENOM" id="CLU_178351_0_0_9"/>
<dbReference type="KEGG" id="dgi:Desgi_4197"/>
<accession>R4KV08</accession>